<gene>
    <name evidence="1" type="ORF">CgunFtcFv8_025177</name>
</gene>
<protein>
    <submittedName>
        <fullName evidence="1">Uncharacterized protein</fullName>
    </submittedName>
</protein>
<proteinExistence type="predicted"/>
<dbReference type="EMBL" id="JAURVH010001523">
    <property type="protein sequence ID" value="KAK5921472.1"/>
    <property type="molecule type" value="Genomic_DNA"/>
</dbReference>
<reference evidence="1 2" key="1">
    <citation type="journal article" date="2023" name="Mol. Biol. Evol.">
        <title>Genomics of Secondarily Temperate Adaptation in the Only Non-Antarctic Icefish.</title>
        <authorList>
            <person name="Rivera-Colon A.G."/>
            <person name="Rayamajhi N."/>
            <person name="Minhas B.F."/>
            <person name="Madrigal G."/>
            <person name="Bilyk K.T."/>
            <person name="Yoon V."/>
            <person name="Hune M."/>
            <person name="Gregory S."/>
            <person name="Cheng C.H.C."/>
            <person name="Catchen J.M."/>
        </authorList>
    </citation>
    <scope>NUCLEOTIDE SEQUENCE [LARGE SCALE GENOMIC DNA]</scope>
    <source>
        <tissue evidence="1">White muscle</tissue>
    </source>
</reference>
<evidence type="ECO:0000313" key="2">
    <source>
        <dbReference type="Proteomes" id="UP001331515"/>
    </source>
</evidence>
<organism evidence="1 2">
    <name type="scientific">Champsocephalus gunnari</name>
    <name type="common">Mackerel icefish</name>
    <dbReference type="NCBI Taxonomy" id="52237"/>
    <lineage>
        <taxon>Eukaryota</taxon>
        <taxon>Metazoa</taxon>
        <taxon>Chordata</taxon>
        <taxon>Craniata</taxon>
        <taxon>Vertebrata</taxon>
        <taxon>Euteleostomi</taxon>
        <taxon>Actinopterygii</taxon>
        <taxon>Neopterygii</taxon>
        <taxon>Teleostei</taxon>
        <taxon>Neoteleostei</taxon>
        <taxon>Acanthomorphata</taxon>
        <taxon>Eupercaria</taxon>
        <taxon>Perciformes</taxon>
        <taxon>Notothenioidei</taxon>
        <taxon>Channichthyidae</taxon>
        <taxon>Champsocephalus</taxon>
    </lineage>
</organism>
<dbReference type="Proteomes" id="UP001331515">
    <property type="component" value="Unassembled WGS sequence"/>
</dbReference>
<accession>A0AAN8HN38</accession>
<dbReference type="AlphaFoldDB" id="A0AAN8HN38"/>
<comment type="caution">
    <text evidence="1">The sequence shown here is derived from an EMBL/GenBank/DDBJ whole genome shotgun (WGS) entry which is preliminary data.</text>
</comment>
<sequence>MGSASSSYRVIYLDVDGRIQKVVFSRFCSPCDIKELFCTALGVTRNTALSLVDPTGALVSIDPTMPHNTESKQEEEYNVSAERTLALRTNLCVLVC</sequence>
<keyword evidence="2" id="KW-1185">Reference proteome</keyword>
<evidence type="ECO:0000313" key="1">
    <source>
        <dbReference type="EMBL" id="KAK5921472.1"/>
    </source>
</evidence>
<name>A0AAN8HN38_CHAGU</name>